<proteinExistence type="inferred from homology"/>
<keyword evidence="1" id="KW-0963">Cytoplasm</keyword>
<evidence type="ECO:0000256" key="3">
    <source>
        <dbReference type="ARBA" id="ARBA00022801"/>
    </source>
</evidence>
<dbReference type="Pfam" id="PF12867">
    <property type="entry name" value="DinB_2"/>
    <property type="match status" value="1"/>
</dbReference>
<keyword evidence="2" id="KW-0479">Metal-binding</keyword>
<evidence type="ECO:0000256" key="2">
    <source>
        <dbReference type="ARBA" id="ARBA00022723"/>
    </source>
</evidence>
<keyword evidence="3" id="KW-0378">Hydrolase</keyword>
<reference evidence="6 7" key="1">
    <citation type="submission" date="2016-11" db="EMBL/GenBank/DDBJ databases">
        <authorList>
            <person name="Jaros S."/>
            <person name="Januszkiewicz K."/>
            <person name="Wedrychowicz H."/>
        </authorList>
    </citation>
    <scope>NUCLEOTIDE SEQUENCE [LARGE SCALE GENOMIC DNA]</scope>
    <source>
        <strain evidence="6 7">DSM 27406</strain>
    </source>
</reference>
<dbReference type="SUPFAM" id="SSF109854">
    <property type="entry name" value="DinB/YfiT-like putative metalloenzymes"/>
    <property type="match status" value="1"/>
</dbReference>
<dbReference type="InterPro" id="IPR023774">
    <property type="entry name" value="Put_metal_dep_hydrolase_YfiT"/>
</dbReference>
<dbReference type="EMBL" id="FRBL01000010">
    <property type="protein sequence ID" value="SHM70577.1"/>
    <property type="molecule type" value="Genomic_DNA"/>
</dbReference>
<organism evidence="6 7">
    <name type="scientific">Chitinophaga jiangningensis</name>
    <dbReference type="NCBI Taxonomy" id="1419482"/>
    <lineage>
        <taxon>Bacteria</taxon>
        <taxon>Pseudomonadati</taxon>
        <taxon>Bacteroidota</taxon>
        <taxon>Chitinophagia</taxon>
        <taxon>Chitinophagales</taxon>
        <taxon>Chitinophagaceae</taxon>
        <taxon>Chitinophaga</taxon>
    </lineage>
</organism>
<evidence type="ECO:0000256" key="4">
    <source>
        <dbReference type="ARBA" id="ARBA00022833"/>
    </source>
</evidence>
<dbReference type="InterPro" id="IPR034660">
    <property type="entry name" value="DinB/YfiT-like"/>
</dbReference>
<evidence type="ECO:0000313" key="6">
    <source>
        <dbReference type="EMBL" id="SHM70577.1"/>
    </source>
</evidence>
<feature type="domain" description="DinB-like" evidence="5">
    <location>
        <begin position="34"/>
        <end position="165"/>
    </location>
</feature>
<dbReference type="AlphaFoldDB" id="A0A1M7KYJ9"/>
<dbReference type="RefSeq" id="WP_073086169.1">
    <property type="nucleotide sequence ID" value="NZ_FRBL01000010.1"/>
</dbReference>
<dbReference type="STRING" id="1419482.SAMN05444266_11059"/>
<protein>
    <submittedName>
        <fullName evidence="6">DinB superfamily protein</fullName>
    </submittedName>
</protein>
<dbReference type="InterPro" id="IPR024775">
    <property type="entry name" value="DinB-like"/>
</dbReference>
<dbReference type="Proteomes" id="UP000184420">
    <property type="component" value="Unassembled WGS sequence"/>
</dbReference>
<keyword evidence="7" id="KW-1185">Reference proteome</keyword>
<dbReference type="GO" id="GO:0046872">
    <property type="term" value="F:metal ion binding"/>
    <property type="evidence" value="ECO:0007669"/>
    <property type="project" value="UniProtKB-KW"/>
</dbReference>
<accession>A0A1M7KYJ9</accession>
<dbReference type="NCBIfam" id="NF009807">
    <property type="entry name" value="PRK13291.1"/>
    <property type="match status" value="1"/>
</dbReference>
<dbReference type="OrthoDB" id="9796039at2"/>
<evidence type="ECO:0000256" key="1">
    <source>
        <dbReference type="ARBA" id="ARBA00022490"/>
    </source>
</evidence>
<sequence>MEALKYPIGRFQAKADYTPEELQRFINDIRYLPSLLEITVQTLDQAQLDTPYRPEGWTVTQLVHHVADSHLNAYTRFKLALTEDNPTIKPYDEAAWAELEDVKTTPINVSITLLHALHTRWTALLKSIEGEQWERTVFHPESKKEINLKTLAATYSWHGLHHLAHVTGLKERMNWD</sequence>
<gene>
    <name evidence="6" type="ORF">SAMN05444266_11059</name>
</gene>
<evidence type="ECO:0000313" key="7">
    <source>
        <dbReference type="Proteomes" id="UP000184420"/>
    </source>
</evidence>
<dbReference type="HAMAP" id="MF_01256">
    <property type="entry name" value="YfiT_hydrol"/>
    <property type="match status" value="1"/>
</dbReference>
<keyword evidence="4" id="KW-0862">Zinc</keyword>
<name>A0A1M7KYJ9_9BACT</name>
<dbReference type="Gene3D" id="1.20.120.450">
    <property type="entry name" value="dinb family like domain"/>
    <property type="match status" value="1"/>
</dbReference>
<evidence type="ECO:0000259" key="5">
    <source>
        <dbReference type="Pfam" id="PF12867"/>
    </source>
</evidence>
<dbReference type="GO" id="GO:0016787">
    <property type="term" value="F:hydrolase activity"/>
    <property type="evidence" value="ECO:0007669"/>
    <property type="project" value="UniProtKB-KW"/>
</dbReference>